<organism evidence="2">
    <name type="scientific">candidate division TA06 bacterium ADurb.Bin131</name>
    <dbReference type="NCBI Taxonomy" id="1852827"/>
    <lineage>
        <taxon>Bacteria</taxon>
        <taxon>Bacteria division TA06</taxon>
    </lineage>
</organism>
<feature type="transmembrane region" description="Helical" evidence="1">
    <location>
        <begin position="54"/>
        <end position="78"/>
    </location>
</feature>
<sequence length="80" mass="8724">MYFVNPSFIDSMAEFLIKSGVSKSGSPTERLIIFSPDAASSVAFLLMASVLEGFIVFALIEILSSIIFIPFLFIGNVVKE</sequence>
<protein>
    <submittedName>
        <fullName evidence="2">Uncharacterized protein</fullName>
    </submittedName>
</protein>
<reference evidence="2" key="1">
    <citation type="submission" date="2017-02" db="EMBL/GenBank/DDBJ databases">
        <title>Delving into the versatile metabolic prowess of the omnipresent phylum Bacteroidetes.</title>
        <authorList>
            <person name="Nobu M.K."/>
            <person name="Mei R."/>
            <person name="Narihiro T."/>
            <person name="Kuroda K."/>
            <person name="Liu W.-T."/>
        </authorList>
    </citation>
    <scope>NUCLEOTIDE SEQUENCE</scope>
    <source>
        <strain evidence="2">ADurb.Bin131</strain>
    </source>
</reference>
<comment type="caution">
    <text evidence="2">The sequence shown here is derived from an EMBL/GenBank/DDBJ whole genome shotgun (WGS) entry which is preliminary data.</text>
</comment>
<gene>
    <name evidence="2" type="ORF">BWX89_01134</name>
</gene>
<accession>A0A1V6C7V5</accession>
<proteinExistence type="predicted"/>
<dbReference type="AlphaFoldDB" id="A0A1V6C7V5"/>
<keyword evidence="1" id="KW-0472">Membrane</keyword>
<name>A0A1V6C7V5_UNCT6</name>
<keyword evidence="1" id="KW-0812">Transmembrane</keyword>
<evidence type="ECO:0000313" key="2">
    <source>
        <dbReference type="EMBL" id="OQB72982.1"/>
    </source>
</evidence>
<keyword evidence="1" id="KW-1133">Transmembrane helix</keyword>
<evidence type="ECO:0000256" key="1">
    <source>
        <dbReference type="SAM" id="Phobius"/>
    </source>
</evidence>
<dbReference type="EMBL" id="MWDQ01000104">
    <property type="protein sequence ID" value="OQB72982.1"/>
    <property type="molecule type" value="Genomic_DNA"/>
</dbReference>
<dbReference type="Proteomes" id="UP000485562">
    <property type="component" value="Unassembled WGS sequence"/>
</dbReference>